<evidence type="ECO:0000256" key="1">
    <source>
        <dbReference type="ARBA" id="ARBA00007644"/>
    </source>
</evidence>
<dbReference type="SUPFAM" id="SSF47240">
    <property type="entry name" value="Ferritin-like"/>
    <property type="match status" value="1"/>
</dbReference>
<reference evidence="2" key="1">
    <citation type="submission" date="2019-08" db="EMBL/GenBank/DDBJ databases">
        <authorList>
            <person name="Kucharzyk K."/>
            <person name="Murdoch R.W."/>
            <person name="Higgins S."/>
            <person name="Loffler F."/>
        </authorList>
    </citation>
    <scope>NUCLEOTIDE SEQUENCE</scope>
</reference>
<comment type="similarity">
    <text evidence="1">Belongs to the manganese catalase family.</text>
</comment>
<dbReference type="InterPro" id="IPR012347">
    <property type="entry name" value="Ferritin-like"/>
</dbReference>
<name>A0A644SV57_9ZZZZ</name>
<dbReference type="GO" id="GO:0004096">
    <property type="term" value="F:catalase activity"/>
    <property type="evidence" value="ECO:0007669"/>
    <property type="project" value="UniProtKB-EC"/>
</dbReference>
<keyword evidence="2" id="KW-0575">Peroxidase</keyword>
<evidence type="ECO:0000313" key="2">
    <source>
        <dbReference type="EMBL" id="MPL58569.1"/>
    </source>
</evidence>
<dbReference type="InterPro" id="IPR039377">
    <property type="entry name" value="Mn_catalase_dom"/>
</dbReference>
<gene>
    <name evidence="2" type="primary">ydbD_1</name>
    <name evidence="2" type="ORF">SDC9_04103</name>
</gene>
<protein>
    <submittedName>
        <fullName evidence="2">Putative manganese catalase</fullName>
        <ecNumber evidence="2">1.11.1.6</ecNumber>
    </submittedName>
</protein>
<dbReference type="Gene3D" id="1.20.1260.10">
    <property type="match status" value="1"/>
</dbReference>
<dbReference type="Pfam" id="PF05067">
    <property type="entry name" value="Mn_catalase"/>
    <property type="match status" value="1"/>
</dbReference>
<dbReference type="EC" id="1.11.1.6" evidence="2"/>
<dbReference type="InterPro" id="IPR007760">
    <property type="entry name" value="Mn_catalase"/>
</dbReference>
<comment type="caution">
    <text evidence="2">The sequence shown here is derived from an EMBL/GenBank/DDBJ whole genome shotgun (WGS) entry which is preliminary data.</text>
</comment>
<keyword evidence="2" id="KW-0560">Oxidoreductase</keyword>
<sequence>MWIYEKKMEHPVRVCRPDVKFAKMVITQYGGPDGELSASLRYLNQRYSMPTDRIKALLTDIGTEELAHMEMIAGLVFKLTDGATCEDFKEAGWEGQYTQHDNGLFWTDANGVPWTAKYIACLGDPITDLTEDMAAEQKARSTYEHLIACTDDELAKDTLRWLWQREVVHFQRFGEALNDVQEWMATSKHMWCGCDREKKEE</sequence>
<dbReference type="CDD" id="cd01051">
    <property type="entry name" value="Mn_catalase"/>
    <property type="match status" value="1"/>
</dbReference>
<dbReference type="EMBL" id="VSSQ01000007">
    <property type="protein sequence ID" value="MPL58569.1"/>
    <property type="molecule type" value="Genomic_DNA"/>
</dbReference>
<proteinExistence type="inferred from homology"/>
<accession>A0A644SV57</accession>
<organism evidence="2">
    <name type="scientific">bioreactor metagenome</name>
    <dbReference type="NCBI Taxonomy" id="1076179"/>
    <lineage>
        <taxon>unclassified sequences</taxon>
        <taxon>metagenomes</taxon>
        <taxon>ecological metagenomes</taxon>
    </lineage>
</organism>
<dbReference type="AlphaFoldDB" id="A0A644SV57"/>
<dbReference type="InterPro" id="IPR009078">
    <property type="entry name" value="Ferritin-like_SF"/>
</dbReference>